<reference evidence="2" key="2">
    <citation type="submission" date="2014-03" db="EMBL/GenBank/DDBJ databases">
        <title>Candidatus Competibacter-lineage genomes retrieved from metagenomes reveal functional metabolic diversity.</title>
        <authorList>
            <person name="McIlroy S.J."/>
            <person name="Albertsen M."/>
            <person name="Andresen E.K."/>
            <person name="Saunders A.M."/>
            <person name="Kristiansen R."/>
            <person name="Stokholm-Bjerregaard M."/>
            <person name="Nielsen K.L."/>
            <person name="Nielsen P.H."/>
        </authorList>
    </citation>
    <scope>NUCLEOTIDE SEQUENCE</scope>
    <source>
        <strain evidence="2">Run_A_D11</strain>
    </source>
</reference>
<evidence type="ECO:0000313" key="2">
    <source>
        <dbReference type="EMBL" id="CDI03536.1"/>
    </source>
</evidence>
<dbReference type="RefSeq" id="WP_048674316.1">
    <property type="nucleotide sequence ID" value="NZ_CBTJ020000063.1"/>
</dbReference>
<protein>
    <submittedName>
        <fullName evidence="2">Death-on-curing family protein</fullName>
    </submittedName>
</protein>
<dbReference type="SUPFAM" id="SSF140931">
    <property type="entry name" value="Fic-like"/>
    <property type="match status" value="1"/>
</dbReference>
<dbReference type="Gene3D" id="1.20.120.1870">
    <property type="entry name" value="Fic/DOC protein, Fido domain"/>
    <property type="match status" value="1"/>
</dbReference>
<dbReference type="InterPro" id="IPR006440">
    <property type="entry name" value="Doc"/>
</dbReference>
<proteinExistence type="predicted"/>
<dbReference type="AlphaFoldDB" id="W6M6J7"/>
<gene>
    <name evidence="2" type="ORF">BN873_540011</name>
</gene>
<dbReference type="PANTHER" id="PTHR39426:SF1">
    <property type="entry name" value="HOMOLOGY TO DEATH-ON-CURING PROTEIN OF PHAGE P1"/>
    <property type="match status" value="1"/>
</dbReference>
<dbReference type="PROSITE" id="PS51459">
    <property type="entry name" value="FIDO"/>
    <property type="match status" value="1"/>
</dbReference>
<dbReference type="NCBIfam" id="TIGR01550">
    <property type="entry name" value="DOC_P1"/>
    <property type="match status" value="1"/>
</dbReference>
<reference evidence="2" key="1">
    <citation type="submission" date="2013-07" db="EMBL/GenBank/DDBJ databases">
        <authorList>
            <person name="McIlroy S."/>
        </authorList>
    </citation>
    <scope>NUCLEOTIDE SEQUENCE [LARGE SCALE GENOMIC DNA]</scope>
    <source>
        <strain evidence="2">Run_A_D11</strain>
    </source>
</reference>
<sequence length="125" mass="14298">MSHDFPTLSEVVAMHARLIEVFGGTSGLRDPGALEAALMRPQLGYYRDLVEEAAALMESLANNHPFLDGNKRVAFFVTDTFLRMNGYGIACDSETAYAFFMRLFETRAFRYDRLEPWLREHVRAE</sequence>
<dbReference type="InterPro" id="IPR053737">
    <property type="entry name" value="Type_II_TA_Toxin"/>
</dbReference>
<dbReference type="InterPro" id="IPR003812">
    <property type="entry name" value="Fido"/>
</dbReference>
<accession>W6M6J7</accession>
<keyword evidence="3" id="KW-1185">Reference proteome</keyword>
<comment type="caution">
    <text evidence="2">The sequence shown here is derived from an EMBL/GenBank/DDBJ whole genome shotgun (WGS) entry which is preliminary data.</text>
</comment>
<dbReference type="STRING" id="1400863.BN873_540011"/>
<feature type="domain" description="Fido" evidence="1">
    <location>
        <begin position="6"/>
        <end position="120"/>
    </location>
</feature>
<evidence type="ECO:0000313" key="3">
    <source>
        <dbReference type="Proteomes" id="UP000035760"/>
    </source>
</evidence>
<dbReference type="Proteomes" id="UP000035760">
    <property type="component" value="Unassembled WGS sequence"/>
</dbReference>
<dbReference type="GO" id="GO:0016301">
    <property type="term" value="F:kinase activity"/>
    <property type="evidence" value="ECO:0007669"/>
    <property type="project" value="InterPro"/>
</dbReference>
<dbReference type="EMBL" id="CBTJ020000063">
    <property type="protein sequence ID" value="CDI03536.1"/>
    <property type="molecule type" value="Genomic_DNA"/>
</dbReference>
<dbReference type="Pfam" id="PF02661">
    <property type="entry name" value="Fic"/>
    <property type="match status" value="1"/>
</dbReference>
<name>W6M6J7_9GAMM</name>
<dbReference type="PANTHER" id="PTHR39426">
    <property type="entry name" value="HOMOLOGY TO DEATH-ON-CURING PROTEIN OF PHAGE P1"/>
    <property type="match status" value="1"/>
</dbReference>
<dbReference type="OrthoDB" id="9802752at2"/>
<organism evidence="2 3">
    <name type="scientific">Candidatus Competibacter denitrificans Run_A_D11</name>
    <dbReference type="NCBI Taxonomy" id="1400863"/>
    <lineage>
        <taxon>Bacteria</taxon>
        <taxon>Pseudomonadati</taxon>
        <taxon>Pseudomonadota</taxon>
        <taxon>Gammaproteobacteria</taxon>
        <taxon>Candidatus Competibacteraceae</taxon>
        <taxon>Candidatus Competibacter</taxon>
    </lineage>
</organism>
<evidence type="ECO:0000259" key="1">
    <source>
        <dbReference type="PROSITE" id="PS51459"/>
    </source>
</evidence>
<dbReference type="PIRSF" id="PIRSF018297">
    <property type="entry name" value="Doc"/>
    <property type="match status" value="1"/>
</dbReference>
<dbReference type="InterPro" id="IPR036597">
    <property type="entry name" value="Fido-like_dom_sf"/>
</dbReference>